<feature type="region of interest" description="Disordered" evidence="1">
    <location>
        <begin position="1"/>
        <end position="25"/>
    </location>
</feature>
<dbReference type="RefSeq" id="XP_058332972.1">
    <property type="nucleotide sequence ID" value="XM_058473969.1"/>
</dbReference>
<dbReference type="OrthoDB" id="4369292at2759"/>
<sequence>MSLEGPPKAQRTEPPSTISQGWSKHGVRLARLEKRIPHVVPPWWTPPLTHINESAEEAAKVHDTTEP</sequence>
<protein>
    <submittedName>
        <fullName evidence="2">Uncharacterized protein</fullName>
    </submittedName>
</protein>
<comment type="caution">
    <text evidence="2">The sequence shown here is derived from an EMBL/GenBank/DDBJ whole genome shotgun (WGS) entry which is preliminary data.</text>
</comment>
<gene>
    <name evidence="2" type="ORF">N7468_004672</name>
</gene>
<accession>A0A9W9TTF7</accession>
<organism evidence="2 3">
    <name type="scientific">Penicillium chermesinum</name>
    <dbReference type="NCBI Taxonomy" id="63820"/>
    <lineage>
        <taxon>Eukaryota</taxon>
        <taxon>Fungi</taxon>
        <taxon>Dikarya</taxon>
        <taxon>Ascomycota</taxon>
        <taxon>Pezizomycotina</taxon>
        <taxon>Eurotiomycetes</taxon>
        <taxon>Eurotiomycetidae</taxon>
        <taxon>Eurotiales</taxon>
        <taxon>Aspergillaceae</taxon>
        <taxon>Penicillium</taxon>
    </lineage>
</organism>
<evidence type="ECO:0000256" key="1">
    <source>
        <dbReference type="SAM" id="MobiDB-lite"/>
    </source>
</evidence>
<dbReference type="GeneID" id="83201272"/>
<evidence type="ECO:0000313" key="3">
    <source>
        <dbReference type="Proteomes" id="UP001150941"/>
    </source>
</evidence>
<proteinExistence type="predicted"/>
<evidence type="ECO:0000313" key="2">
    <source>
        <dbReference type="EMBL" id="KAJ5240053.1"/>
    </source>
</evidence>
<feature type="compositionally biased region" description="Basic and acidic residues" evidence="1">
    <location>
        <begin position="57"/>
        <end position="67"/>
    </location>
</feature>
<keyword evidence="3" id="KW-1185">Reference proteome</keyword>
<dbReference type="Proteomes" id="UP001150941">
    <property type="component" value="Unassembled WGS sequence"/>
</dbReference>
<feature type="region of interest" description="Disordered" evidence="1">
    <location>
        <begin position="42"/>
        <end position="67"/>
    </location>
</feature>
<feature type="compositionally biased region" description="Polar residues" evidence="1">
    <location>
        <begin position="13"/>
        <end position="22"/>
    </location>
</feature>
<reference evidence="2" key="1">
    <citation type="submission" date="2022-11" db="EMBL/GenBank/DDBJ databases">
        <authorList>
            <person name="Petersen C."/>
        </authorList>
    </citation>
    <scope>NUCLEOTIDE SEQUENCE</scope>
    <source>
        <strain evidence="2">IBT 19713</strain>
    </source>
</reference>
<name>A0A9W9TTF7_9EURO</name>
<dbReference type="EMBL" id="JAPQKS010000003">
    <property type="protein sequence ID" value="KAJ5240053.1"/>
    <property type="molecule type" value="Genomic_DNA"/>
</dbReference>
<reference evidence="2" key="2">
    <citation type="journal article" date="2023" name="IMA Fungus">
        <title>Comparative genomic study of the Penicillium genus elucidates a diverse pangenome and 15 lateral gene transfer events.</title>
        <authorList>
            <person name="Petersen C."/>
            <person name="Sorensen T."/>
            <person name="Nielsen M.R."/>
            <person name="Sondergaard T.E."/>
            <person name="Sorensen J.L."/>
            <person name="Fitzpatrick D.A."/>
            <person name="Frisvad J.C."/>
            <person name="Nielsen K.L."/>
        </authorList>
    </citation>
    <scope>NUCLEOTIDE SEQUENCE</scope>
    <source>
        <strain evidence="2">IBT 19713</strain>
    </source>
</reference>
<dbReference type="AlphaFoldDB" id="A0A9W9TTF7"/>